<keyword evidence="1" id="KW-1015">Disulfide bond</keyword>
<feature type="transmembrane region" description="Helical" evidence="2">
    <location>
        <begin position="62"/>
        <end position="81"/>
    </location>
</feature>
<gene>
    <name evidence="5" type="ORF">CCMP2556_LOCUS11062</name>
</gene>
<keyword evidence="3" id="KW-0732">Signal</keyword>
<dbReference type="PANTHER" id="PTHR11675:SF119">
    <property type="entry name" value="POLYPEPTIDE N-ACETYLGALACTOSAMINYLTRANSFERASE 2"/>
    <property type="match status" value="1"/>
</dbReference>
<dbReference type="InterPro" id="IPR001173">
    <property type="entry name" value="Glyco_trans_2-like"/>
</dbReference>
<dbReference type="PANTHER" id="PTHR11675">
    <property type="entry name" value="N-ACETYLGALACTOSAMINYLTRANSFERASE"/>
    <property type="match status" value="1"/>
</dbReference>
<dbReference type="EMBL" id="CAXAMN010005225">
    <property type="protein sequence ID" value="CAK9012951.1"/>
    <property type="molecule type" value="Genomic_DNA"/>
</dbReference>
<keyword evidence="2" id="KW-1133">Transmembrane helix</keyword>
<proteinExistence type="predicted"/>
<comment type="caution">
    <text evidence="5">The sequence shown here is derived from an EMBL/GenBank/DDBJ whole genome shotgun (WGS) entry which is preliminary data.</text>
</comment>
<dbReference type="Gene3D" id="3.90.550.10">
    <property type="entry name" value="Spore Coat Polysaccharide Biosynthesis Protein SpsA, Chain A"/>
    <property type="match status" value="1"/>
</dbReference>
<dbReference type="Pfam" id="PF00535">
    <property type="entry name" value="Glycos_transf_2"/>
    <property type="match status" value="1"/>
</dbReference>
<evidence type="ECO:0000313" key="6">
    <source>
        <dbReference type="Proteomes" id="UP001642484"/>
    </source>
</evidence>
<reference evidence="5 6" key="1">
    <citation type="submission" date="2024-02" db="EMBL/GenBank/DDBJ databases">
        <authorList>
            <person name="Chen Y."/>
            <person name="Shah S."/>
            <person name="Dougan E. K."/>
            <person name="Thang M."/>
            <person name="Chan C."/>
        </authorList>
    </citation>
    <scope>NUCLEOTIDE SEQUENCE [LARGE SCALE GENOMIC DNA]</scope>
</reference>
<organism evidence="5 6">
    <name type="scientific">Durusdinium trenchii</name>
    <dbReference type="NCBI Taxonomy" id="1381693"/>
    <lineage>
        <taxon>Eukaryota</taxon>
        <taxon>Sar</taxon>
        <taxon>Alveolata</taxon>
        <taxon>Dinophyceae</taxon>
        <taxon>Suessiales</taxon>
        <taxon>Symbiodiniaceae</taxon>
        <taxon>Durusdinium</taxon>
    </lineage>
</organism>
<dbReference type="Proteomes" id="UP001642484">
    <property type="component" value="Unassembled WGS sequence"/>
</dbReference>
<evidence type="ECO:0000259" key="4">
    <source>
        <dbReference type="Pfam" id="PF00535"/>
    </source>
</evidence>
<dbReference type="SUPFAM" id="SSF53448">
    <property type="entry name" value="Nucleotide-diphospho-sugar transferases"/>
    <property type="match status" value="1"/>
</dbReference>
<feature type="chain" id="PRO_5045627181" description="Glycosyltransferase 2-like domain-containing protein" evidence="3">
    <location>
        <begin position="27"/>
        <end position="417"/>
    </location>
</feature>
<evidence type="ECO:0000256" key="2">
    <source>
        <dbReference type="SAM" id="Phobius"/>
    </source>
</evidence>
<keyword evidence="2" id="KW-0812">Transmembrane</keyword>
<feature type="signal peptide" evidence="3">
    <location>
        <begin position="1"/>
        <end position="26"/>
    </location>
</feature>
<keyword evidence="6" id="KW-1185">Reference proteome</keyword>
<keyword evidence="2" id="KW-0472">Membrane</keyword>
<name>A0ABP0JF67_9DINO</name>
<protein>
    <recommendedName>
        <fullName evidence="4">Glycosyltransferase 2-like domain-containing protein</fullName>
    </recommendedName>
</protein>
<accession>A0ABP0JF67</accession>
<evidence type="ECO:0000256" key="3">
    <source>
        <dbReference type="SAM" id="SignalP"/>
    </source>
</evidence>
<sequence>MVHTGKQVARHAGLLVLLFLAPGVAAVTLDGTLAFVLLATSFIATACEICRQRKCCLQRLPFPIFLMLVYALQILSCLLEFHSRLNHPNVPLPDASMSIVMAAHNEHKFLQRTLDSIVQSTPKEVLVEIILVDDGSEPPLSPLVEGYTLVKVLRHELRRGLIKSKTEGGNLAVGEVLMFLDAHVRPAPDWYRPLLKHIKLNYKRVVVPLIPILDDKTWQIDNNAVGVKMMFDWTLFFNWFEDGSDVVPCMSGGLFAISKKWWHESGEYDYGMNMWGAENIEQSIRVWLCGGEIYVARDSRVAHVFRRHFPYFVNNTEIYINKVRTVETWFDEYKHYYYAADPSAERFVPVMGDISERLSLKEKLHCKPFSWYVSKFKEGTKQPKREYDSSNGLLETTGESLKYFTMKSKKQCFGGII</sequence>
<evidence type="ECO:0000313" key="5">
    <source>
        <dbReference type="EMBL" id="CAK9012951.1"/>
    </source>
</evidence>
<evidence type="ECO:0000256" key="1">
    <source>
        <dbReference type="ARBA" id="ARBA00023157"/>
    </source>
</evidence>
<feature type="domain" description="Glycosyltransferase 2-like" evidence="4">
    <location>
        <begin position="98"/>
        <end position="260"/>
    </location>
</feature>
<dbReference type="InterPro" id="IPR029044">
    <property type="entry name" value="Nucleotide-diphossugar_trans"/>
</dbReference>